<dbReference type="SMART" id="SM00342">
    <property type="entry name" value="HTH_ARAC"/>
    <property type="match status" value="1"/>
</dbReference>
<proteinExistence type="predicted"/>
<dbReference type="EMBL" id="NVQR01000033">
    <property type="protein sequence ID" value="PCH62776.1"/>
    <property type="molecule type" value="Genomic_DNA"/>
</dbReference>
<evidence type="ECO:0000256" key="1">
    <source>
        <dbReference type="ARBA" id="ARBA00023015"/>
    </source>
</evidence>
<dbReference type="AlphaFoldDB" id="A0A2A4MT51"/>
<dbReference type="GO" id="GO:0005829">
    <property type="term" value="C:cytosol"/>
    <property type="evidence" value="ECO:0007669"/>
    <property type="project" value="TreeGrafter"/>
</dbReference>
<keyword evidence="3" id="KW-0804">Transcription</keyword>
<dbReference type="PANTHER" id="PTHR47894:SF1">
    <property type="entry name" value="HTH-TYPE TRANSCRIPTIONAL REGULATOR VQSM"/>
    <property type="match status" value="1"/>
</dbReference>
<dbReference type="InterPro" id="IPR009057">
    <property type="entry name" value="Homeodomain-like_sf"/>
</dbReference>
<keyword evidence="2" id="KW-0238">DNA-binding</keyword>
<dbReference type="GO" id="GO:0003700">
    <property type="term" value="F:DNA-binding transcription factor activity"/>
    <property type="evidence" value="ECO:0007669"/>
    <property type="project" value="InterPro"/>
</dbReference>
<protein>
    <recommendedName>
        <fullName evidence="4">HTH araC/xylS-type domain-containing protein</fullName>
    </recommendedName>
</protein>
<name>A0A2A4MT51_9GAMM</name>
<comment type="caution">
    <text evidence="5">The sequence shown here is derived from an EMBL/GenBank/DDBJ whole genome shotgun (WGS) entry which is preliminary data.</text>
</comment>
<evidence type="ECO:0000259" key="4">
    <source>
        <dbReference type="PROSITE" id="PS01124"/>
    </source>
</evidence>
<dbReference type="SUPFAM" id="SSF46689">
    <property type="entry name" value="Homeodomain-like"/>
    <property type="match status" value="1"/>
</dbReference>
<dbReference type="InterPro" id="IPR020449">
    <property type="entry name" value="Tscrpt_reg_AraC-type_HTH"/>
</dbReference>
<dbReference type="PRINTS" id="PR00032">
    <property type="entry name" value="HTHARAC"/>
</dbReference>
<evidence type="ECO:0000256" key="3">
    <source>
        <dbReference type="ARBA" id="ARBA00023163"/>
    </source>
</evidence>
<dbReference type="Pfam" id="PF12625">
    <property type="entry name" value="Arabinose_bd"/>
    <property type="match status" value="1"/>
</dbReference>
<feature type="domain" description="HTH araC/xylS-type" evidence="4">
    <location>
        <begin position="240"/>
        <end position="337"/>
    </location>
</feature>
<evidence type="ECO:0000313" key="6">
    <source>
        <dbReference type="Proteomes" id="UP000218172"/>
    </source>
</evidence>
<dbReference type="Proteomes" id="UP000218172">
    <property type="component" value="Unassembled WGS sequence"/>
</dbReference>
<sequence>MRNDLIGAVREPASTLQLLTLAREHGLTDSDCLTGSAIKLSDLHQPGYLLPAEQELIVIANLKQHLPHYASLALEAGLRMQFTEYGLFGMAMMASTTTTLLLKTAVRFSELSWIYCQLAVEETTEELLLLADDSHLPLPLRDFLFLRDLGSLFALGKTLLPANRHLGRVELKMHFHSDLKPYLSLLGEDVKFSQRRNLFAINKSTALSELPLGNFNAYQRWEKECSKLLLERKKRQGLAGRIRRQLRDNSFAKANMVNISEDLKIHPRKLRRQLKTENQTLKGLIDEYRRSRAESLLINSDLAITGIAEQLGYSEASCFSRAFKRWHRQSPLQYRTTKR</sequence>
<organism evidence="5 6">
    <name type="scientific">SAR86 cluster bacterium</name>
    <dbReference type="NCBI Taxonomy" id="2030880"/>
    <lineage>
        <taxon>Bacteria</taxon>
        <taxon>Pseudomonadati</taxon>
        <taxon>Pseudomonadota</taxon>
        <taxon>Gammaproteobacteria</taxon>
        <taxon>SAR86 cluster</taxon>
    </lineage>
</organism>
<gene>
    <name evidence="5" type="ORF">COC19_02315</name>
</gene>
<keyword evidence="1" id="KW-0805">Transcription regulation</keyword>
<dbReference type="PANTHER" id="PTHR47894">
    <property type="entry name" value="HTH-TYPE TRANSCRIPTIONAL REGULATOR GADX"/>
    <property type="match status" value="1"/>
</dbReference>
<reference evidence="6" key="1">
    <citation type="submission" date="2017-08" db="EMBL/GenBank/DDBJ databases">
        <title>A dynamic microbial community with high functional redundancy inhabits the cold, oxic subseafloor aquifer.</title>
        <authorList>
            <person name="Tully B.J."/>
            <person name="Wheat C.G."/>
            <person name="Glazer B.T."/>
            <person name="Huber J.A."/>
        </authorList>
    </citation>
    <scope>NUCLEOTIDE SEQUENCE [LARGE SCALE GENOMIC DNA]</scope>
</reference>
<dbReference type="InterPro" id="IPR018060">
    <property type="entry name" value="HTH_AraC"/>
</dbReference>
<dbReference type="GO" id="GO:0000976">
    <property type="term" value="F:transcription cis-regulatory region binding"/>
    <property type="evidence" value="ECO:0007669"/>
    <property type="project" value="TreeGrafter"/>
</dbReference>
<evidence type="ECO:0000313" key="5">
    <source>
        <dbReference type="EMBL" id="PCH62776.1"/>
    </source>
</evidence>
<dbReference type="PROSITE" id="PS01124">
    <property type="entry name" value="HTH_ARAC_FAMILY_2"/>
    <property type="match status" value="1"/>
</dbReference>
<dbReference type="InterPro" id="IPR032687">
    <property type="entry name" value="AraC-type_N"/>
</dbReference>
<dbReference type="Gene3D" id="1.10.10.60">
    <property type="entry name" value="Homeodomain-like"/>
    <property type="match status" value="1"/>
</dbReference>
<accession>A0A2A4MT51</accession>
<dbReference type="Pfam" id="PF12833">
    <property type="entry name" value="HTH_18"/>
    <property type="match status" value="1"/>
</dbReference>
<evidence type="ECO:0000256" key="2">
    <source>
        <dbReference type="ARBA" id="ARBA00023125"/>
    </source>
</evidence>